<proteinExistence type="predicted"/>
<protein>
    <submittedName>
        <fullName evidence="2">Uncharacterized protein</fullName>
    </submittedName>
</protein>
<reference evidence="2 3" key="1">
    <citation type="submission" date="2017-01" db="EMBL/GenBank/DDBJ databases">
        <authorList>
            <person name="Mah S.A."/>
            <person name="Swanson W.J."/>
            <person name="Moy G.W."/>
            <person name="Vacquier V.D."/>
        </authorList>
    </citation>
    <scope>NUCLEOTIDE SEQUENCE [LARGE SCALE GENOMIC DNA]</scope>
    <source>
        <strain evidence="2 3">DSM 45758</strain>
    </source>
</reference>
<organism evidence="2 3">
    <name type="scientific">Micromonospora avicenniae</name>
    <dbReference type="NCBI Taxonomy" id="1198245"/>
    <lineage>
        <taxon>Bacteria</taxon>
        <taxon>Bacillati</taxon>
        <taxon>Actinomycetota</taxon>
        <taxon>Actinomycetes</taxon>
        <taxon>Micromonosporales</taxon>
        <taxon>Micromonosporaceae</taxon>
        <taxon>Micromonospora</taxon>
    </lineage>
</organism>
<evidence type="ECO:0000313" key="2">
    <source>
        <dbReference type="EMBL" id="SIQ43842.1"/>
    </source>
</evidence>
<dbReference type="AlphaFoldDB" id="A0A1N6SS80"/>
<keyword evidence="3" id="KW-1185">Reference proteome</keyword>
<name>A0A1N6SS80_9ACTN</name>
<feature type="region of interest" description="Disordered" evidence="1">
    <location>
        <begin position="50"/>
        <end position="136"/>
    </location>
</feature>
<sequence>MGGVWTGFGVEDAGVSLVDRSGCTVVRSSVWPDADPDGCAAACSDRPVACSDRPVDGVDSGSLGVGRAGRNQASEPPAGSGSGRYAGAPEGGGGTYTRGVPGAGGAAGAAESAGDTVLPAEERSPSVGRCSDGAPG</sequence>
<gene>
    <name evidence="2" type="ORF">SAMN05444858_102374</name>
</gene>
<accession>A0A1N6SS80</accession>
<dbReference type="Proteomes" id="UP000186004">
    <property type="component" value="Unassembled WGS sequence"/>
</dbReference>
<evidence type="ECO:0000313" key="3">
    <source>
        <dbReference type="Proteomes" id="UP000186004"/>
    </source>
</evidence>
<feature type="compositionally biased region" description="Gly residues" evidence="1">
    <location>
        <begin position="80"/>
        <end position="107"/>
    </location>
</feature>
<evidence type="ECO:0000256" key="1">
    <source>
        <dbReference type="SAM" id="MobiDB-lite"/>
    </source>
</evidence>
<dbReference type="RefSeq" id="WP_175649095.1">
    <property type="nucleotide sequence ID" value="NZ_FTNF01000002.1"/>
</dbReference>
<dbReference type="EMBL" id="FTNF01000002">
    <property type="protein sequence ID" value="SIQ43842.1"/>
    <property type="molecule type" value="Genomic_DNA"/>
</dbReference>